<proteinExistence type="predicted"/>
<dbReference type="EMBL" id="BOMS01000015">
    <property type="protein sequence ID" value="GIE65116.1"/>
    <property type="molecule type" value="Genomic_DNA"/>
</dbReference>
<dbReference type="GO" id="GO:0016787">
    <property type="term" value="F:hydrolase activity"/>
    <property type="evidence" value="ECO:0007669"/>
    <property type="project" value="UniProtKB-KW"/>
</dbReference>
<reference evidence="3 4" key="1">
    <citation type="submission" date="2021-01" db="EMBL/GenBank/DDBJ databases">
        <title>Whole genome shotgun sequence of Actinoplanes palleronii NBRC 14916.</title>
        <authorList>
            <person name="Komaki H."/>
            <person name="Tamura T."/>
        </authorList>
    </citation>
    <scope>NUCLEOTIDE SEQUENCE [LARGE SCALE GENOMIC DNA]</scope>
    <source>
        <strain evidence="3 4">NBRC 14916</strain>
    </source>
</reference>
<organism evidence="3 4">
    <name type="scientific">Actinoplanes palleronii</name>
    <dbReference type="NCBI Taxonomy" id="113570"/>
    <lineage>
        <taxon>Bacteria</taxon>
        <taxon>Bacillati</taxon>
        <taxon>Actinomycetota</taxon>
        <taxon>Actinomycetes</taxon>
        <taxon>Micromonosporales</taxon>
        <taxon>Micromonosporaceae</taxon>
        <taxon>Actinoplanes</taxon>
    </lineage>
</organism>
<dbReference type="PRINTS" id="PR00412">
    <property type="entry name" value="EPOXHYDRLASE"/>
</dbReference>
<name>A0ABQ4B3E0_9ACTN</name>
<keyword evidence="4" id="KW-1185">Reference proteome</keyword>
<evidence type="ECO:0000259" key="2">
    <source>
        <dbReference type="Pfam" id="PF00561"/>
    </source>
</evidence>
<feature type="domain" description="AB hydrolase-1" evidence="2">
    <location>
        <begin position="30"/>
        <end position="274"/>
    </location>
</feature>
<dbReference type="InterPro" id="IPR000073">
    <property type="entry name" value="AB_hydrolase_1"/>
</dbReference>
<dbReference type="PRINTS" id="PR00111">
    <property type="entry name" value="ABHYDROLASE"/>
</dbReference>
<dbReference type="InterPro" id="IPR050266">
    <property type="entry name" value="AB_hydrolase_sf"/>
</dbReference>
<dbReference type="SUPFAM" id="SSF53474">
    <property type="entry name" value="alpha/beta-Hydrolases"/>
    <property type="match status" value="1"/>
</dbReference>
<dbReference type="InterPro" id="IPR029058">
    <property type="entry name" value="AB_hydrolase_fold"/>
</dbReference>
<dbReference type="PANTHER" id="PTHR43798">
    <property type="entry name" value="MONOACYLGLYCEROL LIPASE"/>
    <property type="match status" value="1"/>
</dbReference>
<evidence type="ECO:0000313" key="4">
    <source>
        <dbReference type="Proteomes" id="UP000624709"/>
    </source>
</evidence>
<accession>A0ABQ4B3E0</accession>
<sequence>MFTHKIRGVDTFDAPDGIRLALHRSGSGDPLVCLPGGPMQASAYLDDLGGLSAHRRLLIPDLRGTGASEVPAGPDSYRCDRQVGDVEALREHVRLERFDLLGHSAGATLALLYAARHPERVRRLVLVNPSPRAVHLEISDLDRRRVAEERRAEPWFPEAYAALERVQTGQATPADGRALAPLIYGRWDAETQAYSAREAGQKNNVAAAAYYADGAFDPYEVRARLATFPAPVLLITGEVDLQLPPKPAAEYAGLFPQAELAVVPGGGHFAWLDDAEWFVQKVTGFLNRA</sequence>
<dbReference type="PANTHER" id="PTHR43798:SF31">
    <property type="entry name" value="AB HYDROLASE SUPERFAMILY PROTEIN YCLE"/>
    <property type="match status" value="1"/>
</dbReference>
<dbReference type="Proteomes" id="UP000624709">
    <property type="component" value="Unassembled WGS sequence"/>
</dbReference>
<dbReference type="InterPro" id="IPR000639">
    <property type="entry name" value="Epox_hydrolase-like"/>
</dbReference>
<dbReference type="Pfam" id="PF00561">
    <property type="entry name" value="Abhydrolase_1"/>
    <property type="match status" value="1"/>
</dbReference>
<keyword evidence="1 3" id="KW-0378">Hydrolase</keyword>
<protein>
    <submittedName>
        <fullName evidence="3">Hydrolase</fullName>
    </submittedName>
</protein>
<comment type="caution">
    <text evidence="3">The sequence shown here is derived from an EMBL/GenBank/DDBJ whole genome shotgun (WGS) entry which is preliminary data.</text>
</comment>
<evidence type="ECO:0000256" key="1">
    <source>
        <dbReference type="ARBA" id="ARBA00022801"/>
    </source>
</evidence>
<evidence type="ECO:0000313" key="3">
    <source>
        <dbReference type="EMBL" id="GIE65116.1"/>
    </source>
</evidence>
<dbReference type="Gene3D" id="3.40.50.1820">
    <property type="entry name" value="alpha/beta hydrolase"/>
    <property type="match status" value="1"/>
</dbReference>
<gene>
    <name evidence="3" type="ORF">Apa02nite_012240</name>
</gene>